<gene>
    <name evidence="1" type="ORF">MATL_G00204110</name>
</gene>
<accession>A0A9D3PK57</accession>
<dbReference type="PANTHER" id="PTHR34488:SF1">
    <property type="entry name" value="SI:CH211-245H14.1-RELATED"/>
    <property type="match status" value="1"/>
</dbReference>
<sequence>MHHTHDPDCTVPESSRHVTSSNVVAVDCLFHESQGLLKCKQNDEAVDIVAKELNKQRELSHSQSIGCCEHICNRLRRVVKCLCCCYCCCDDDDTSPLISDRQ</sequence>
<dbReference type="AlphaFoldDB" id="A0A9D3PK57"/>
<protein>
    <submittedName>
        <fullName evidence="1">Uncharacterized protein</fullName>
    </submittedName>
</protein>
<dbReference type="Proteomes" id="UP001046870">
    <property type="component" value="Chromosome 18"/>
</dbReference>
<keyword evidence="2" id="KW-1185">Reference proteome</keyword>
<evidence type="ECO:0000313" key="1">
    <source>
        <dbReference type="EMBL" id="KAG7460924.1"/>
    </source>
</evidence>
<dbReference type="EMBL" id="JAFDVH010000018">
    <property type="protein sequence ID" value="KAG7460924.1"/>
    <property type="molecule type" value="Genomic_DNA"/>
</dbReference>
<comment type="caution">
    <text evidence="1">The sequence shown here is derived from an EMBL/GenBank/DDBJ whole genome shotgun (WGS) entry which is preliminary data.</text>
</comment>
<reference evidence="1" key="1">
    <citation type="submission" date="2021-01" db="EMBL/GenBank/DDBJ databases">
        <authorList>
            <person name="Zahm M."/>
            <person name="Roques C."/>
            <person name="Cabau C."/>
            <person name="Klopp C."/>
            <person name="Donnadieu C."/>
            <person name="Jouanno E."/>
            <person name="Lampietro C."/>
            <person name="Louis A."/>
            <person name="Herpin A."/>
            <person name="Echchiki A."/>
            <person name="Berthelot C."/>
            <person name="Parey E."/>
            <person name="Roest-Crollius H."/>
            <person name="Braasch I."/>
            <person name="Postlethwait J."/>
            <person name="Bobe J."/>
            <person name="Montfort J."/>
            <person name="Bouchez O."/>
            <person name="Begum T."/>
            <person name="Mejri S."/>
            <person name="Adams A."/>
            <person name="Chen W.-J."/>
            <person name="Guiguen Y."/>
        </authorList>
    </citation>
    <scope>NUCLEOTIDE SEQUENCE</scope>
    <source>
        <strain evidence="1">YG-15Mar2019-1</strain>
        <tissue evidence="1">Brain</tissue>
    </source>
</reference>
<evidence type="ECO:0000313" key="2">
    <source>
        <dbReference type="Proteomes" id="UP001046870"/>
    </source>
</evidence>
<organism evidence="1 2">
    <name type="scientific">Megalops atlanticus</name>
    <name type="common">Tarpon</name>
    <name type="synonym">Clupea gigantea</name>
    <dbReference type="NCBI Taxonomy" id="7932"/>
    <lineage>
        <taxon>Eukaryota</taxon>
        <taxon>Metazoa</taxon>
        <taxon>Chordata</taxon>
        <taxon>Craniata</taxon>
        <taxon>Vertebrata</taxon>
        <taxon>Euteleostomi</taxon>
        <taxon>Actinopterygii</taxon>
        <taxon>Neopterygii</taxon>
        <taxon>Teleostei</taxon>
        <taxon>Elopiformes</taxon>
        <taxon>Megalopidae</taxon>
        <taxon>Megalops</taxon>
    </lineage>
</organism>
<dbReference type="PANTHER" id="PTHR34488">
    <property type="entry name" value="SI:CH211-245H14.1-RELATED"/>
    <property type="match status" value="1"/>
</dbReference>
<proteinExistence type="predicted"/>
<dbReference type="OrthoDB" id="8446971at2759"/>
<name>A0A9D3PK57_MEGAT</name>